<reference evidence="1" key="2">
    <citation type="journal article" date="2023" name="IMA Fungus">
        <title>Comparative genomic study of the Penicillium genus elucidates a diverse pangenome and 15 lateral gene transfer events.</title>
        <authorList>
            <person name="Petersen C."/>
            <person name="Sorensen T."/>
            <person name="Nielsen M.R."/>
            <person name="Sondergaard T.E."/>
            <person name="Sorensen J.L."/>
            <person name="Fitzpatrick D.A."/>
            <person name="Frisvad J.C."/>
            <person name="Nielsen K.L."/>
        </authorList>
    </citation>
    <scope>NUCLEOTIDE SEQUENCE</scope>
    <source>
        <strain evidence="1">IBT 16849</strain>
    </source>
</reference>
<dbReference type="AlphaFoldDB" id="A0A9W9MZV4"/>
<accession>A0A9W9MZV4</accession>
<dbReference type="EMBL" id="JAPQKP010000001">
    <property type="protein sequence ID" value="KAJ5210644.1"/>
    <property type="molecule type" value="Genomic_DNA"/>
</dbReference>
<dbReference type="Proteomes" id="UP001150879">
    <property type="component" value="Unassembled WGS sequence"/>
</dbReference>
<organism evidence="1 2">
    <name type="scientific">Penicillium cf. griseofulvum</name>
    <dbReference type="NCBI Taxonomy" id="2972120"/>
    <lineage>
        <taxon>Eukaryota</taxon>
        <taxon>Fungi</taxon>
        <taxon>Dikarya</taxon>
        <taxon>Ascomycota</taxon>
        <taxon>Pezizomycotina</taxon>
        <taxon>Eurotiomycetes</taxon>
        <taxon>Eurotiomycetidae</taxon>
        <taxon>Eurotiales</taxon>
        <taxon>Aspergillaceae</taxon>
        <taxon>Penicillium</taxon>
    </lineage>
</organism>
<reference evidence="1" key="1">
    <citation type="submission" date="2022-11" db="EMBL/GenBank/DDBJ databases">
        <authorList>
            <person name="Petersen C."/>
        </authorList>
    </citation>
    <scope>NUCLEOTIDE SEQUENCE</scope>
    <source>
        <strain evidence="1">IBT 16849</strain>
    </source>
</reference>
<proteinExistence type="predicted"/>
<gene>
    <name evidence="1" type="ORF">N7472_000783</name>
</gene>
<evidence type="ECO:0000313" key="2">
    <source>
        <dbReference type="Proteomes" id="UP001150879"/>
    </source>
</evidence>
<comment type="caution">
    <text evidence="1">The sequence shown here is derived from an EMBL/GenBank/DDBJ whole genome shotgun (WGS) entry which is preliminary data.</text>
</comment>
<evidence type="ECO:0000313" key="1">
    <source>
        <dbReference type="EMBL" id="KAJ5210644.1"/>
    </source>
</evidence>
<keyword evidence="2" id="KW-1185">Reference proteome</keyword>
<protein>
    <submittedName>
        <fullName evidence="1">Uncharacterized protein</fullName>
    </submittedName>
</protein>
<name>A0A9W9MZV4_9EURO</name>
<sequence>MKANVVTSNLEFDPLTRVKKKSTTTTVAIAVLKSTPMTDNMTHPQSSTSTQEAQMTHFTVCTITPHHQHKVLLLVLLWVWGPPLPAVVRRRGKSYYTENN</sequence>